<name>A0A086A9Z0_9FLAO</name>
<evidence type="ECO:0000313" key="2">
    <source>
        <dbReference type="Proteomes" id="UP000028705"/>
    </source>
</evidence>
<accession>A0A086A9Z0</accession>
<gene>
    <name evidence="1" type="ORF">IW15_06865</name>
</gene>
<dbReference type="AlphaFoldDB" id="A0A086A9Z0"/>
<dbReference type="EMBL" id="JPRH01000002">
    <property type="protein sequence ID" value="KFF13504.1"/>
    <property type="molecule type" value="Genomic_DNA"/>
</dbReference>
<organism evidence="1 2">
    <name type="scientific">Chryseobacterium soli</name>
    <dbReference type="NCBI Taxonomy" id="445961"/>
    <lineage>
        <taxon>Bacteria</taxon>
        <taxon>Pseudomonadati</taxon>
        <taxon>Bacteroidota</taxon>
        <taxon>Flavobacteriia</taxon>
        <taxon>Flavobacteriales</taxon>
        <taxon>Weeksellaceae</taxon>
        <taxon>Chryseobacterium group</taxon>
        <taxon>Chryseobacterium</taxon>
    </lineage>
</organism>
<dbReference type="eggNOG" id="COG2885">
    <property type="taxonomic scope" value="Bacteria"/>
</dbReference>
<protein>
    <submittedName>
        <fullName evidence="1">Uncharacterized protein</fullName>
    </submittedName>
</protein>
<evidence type="ECO:0000313" key="1">
    <source>
        <dbReference type="EMBL" id="KFF13504.1"/>
    </source>
</evidence>
<reference evidence="1 2" key="1">
    <citation type="submission" date="2014-07" db="EMBL/GenBank/DDBJ databases">
        <title>Genome of Chryseobacterium soli DSM 19298.</title>
        <authorList>
            <person name="Stropko S.J."/>
            <person name="Pipes S.E."/>
            <person name="Newman J."/>
        </authorList>
    </citation>
    <scope>NUCLEOTIDE SEQUENCE [LARGE SCALE GENOMIC DNA]</scope>
    <source>
        <strain evidence="1 2">DSM 19298</strain>
    </source>
</reference>
<dbReference type="RefSeq" id="WP_034710143.1">
    <property type="nucleotide sequence ID" value="NZ_JPRH01000002.1"/>
</dbReference>
<proteinExistence type="predicted"/>
<dbReference type="STRING" id="445961.IW15_06865"/>
<dbReference type="OrthoDB" id="719419at2"/>
<keyword evidence="2" id="KW-1185">Reference proteome</keyword>
<comment type="caution">
    <text evidence="1">The sequence shown here is derived from an EMBL/GenBank/DDBJ whole genome shotgun (WGS) entry which is preliminary data.</text>
</comment>
<sequence>MAKGIKSIKQQQVVGTSVYLVVDQWHDGTTEADKNKKVTWLCFAQDRKTPLDTRVLDSKDSYIIKIPSKLAGSYRYYVEASLSGKKDPKANTGLDVFGTATKKIVTSKWCTKPDAEDVRKTYVFSYGHLVYLGLETEGLNGDKVIVDVYRRVPGGGGADDDQHMDTYTNVQVIDGEVNLKMGNTYKWFGKIKRPNATEEFYVKVKDASGQYVTDGKDKIHARFLRIKNQVVSKNVETPTNHTPTKVDKPDINFKRYEPCRYDKIIVHDKDSNKDAFDFTLYDPLQKKNITRYETLAKSNEEGKTIDLTFEKTTNKGCFTKPSHKKEVEIYINGKKQRTEILKGDNYALPIQASANTVLLRTSPEVFFITPDSPTTYRVVSRTCAQPGNPIEIVVYPNVEREVAFVLTMLPTYNRERNLKFTKQESLTSYNKEKSLKLIRDEVETLIHTKGGFGFGLQAKVKVDNIESSIELGRTKSQIKRLIDFYYKLNEYLSMFDAGNKESQDLEYKVRPGIKWTFDVEPPNIALALRFTNRKVGNTQQVVTQITGGVALKPIVKFKIGVDLMSLLQFMGLGGKIADWIKNVLEAKYKFTIYVIFEAFLEAKGELTMAYNKIEGFGPGPRKLQIEAGVAIKGGAKSTEFVTVIVPEPDGKPQTVKVEKWKGEASGTTSFVYTYEISSDKKGQYSQHKLEFTGIKATIVVYSIKQGMKYNESYRKDFTIIEKPDEPIAKSEKEYTI</sequence>
<dbReference type="Proteomes" id="UP000028705">
    <property type="component" value="Unassembled WGS sequence"/>
</dbReference>